<dbReference type="SUPFAM" id="SSF88697">
    <property type="entry name" value="PUA domain-like"/>
    <property type="match status" value="1"/>
</dbReference>
<proteinExistence type="predicted"/>
<dbReference type="InterPro" id="IPR015947">
    <property type="entry name" value="PUA-like_sf"/>
</dbReference>
<feature type="region of interest" description="Disordered" evidence="1">
    <location>
        <begin position="72"/>
        <end position="92"/>
    </location>
</feature>
<evidence type="ECO:0000256" key="1">
    <source>
        <dbReference type="SAM" id="MobiDB-lite"/>
    </source>
</evidence>
<dbReference type="InterPro" id="IPR047197">
    <property type="entry name" value="THYN1-like_EVE"/>
</dbReference>
<accession>A0ABN6H2C6</accession>
<dbReference type="EMBL" id="AP024702">
    <property type="protein sequence ID" value="BCX46539.1"/>
    <property type="molecule type" value="Genomic_DNA"/>
</dbReference>
<name>A0ABN6H2C6_9BACT</name>
<keyword evidence="4" id="KW-1185">Reference proteome</keyword>
<dbReference type="Pfam" id="PF01878">
    <property type="entry name" value="EVE"/>
    <property type="match status" value="1"/>
</dbReference>
<reference evidence="3 4" key="1">
    <citation type="submission" date="2021-06" db="EMBL/GenBank/DDBJ databases">
        <title>Complete genome of Haloferula helveola possessing various polysaccharide degrading enzymes.</title>
        <authorList>
            <person name="Takami H."/>
            <person name="Huang C."/>
            <person name="Hamasaki K."/>
        </authorList>
    </citation>
    <scope>NUCLEOTIDE SEQUENCE [LARGE SCALE GENOMIC DNA]</scope>
    <source>
        <strain evidence="3 4">CN-1</strain>
    </source>
</reference>
<feature type="compositionally biased region" description="Basic and acidic residues" evidence="1">
    <location>
        <begin position="77"/>
        <end position="92"/>
    </location>
</feature>
<sequence>MKYWLIKSEPDVFGIADLKKAKREPWDGIRNYQARNFMRDEMEIGDLAIFYHSNAKPPGAVGLARVASDAYPDPSQFDEKSKYHDPKSNPDDPRWMLRDFEFVLEFPEMVSLEELKAEKALEGMMVTQRGTRLSITPVTAKHFRKVCSMAGVKVPK</sequence>
<dbReference type="RefSeq" id="WP_338688217.1">
    <property type="nucleotide sequence ID" value="NZ_AP024702.1"/>
</dbReference>
<evidence type="ECO:0000313" key="4">
    <source>
        <dbReference type="Proteomes" id="UP001374893"/>
    </source>
</evidence>
<gene>
    <name evidence="3" type="ORF">HAHE_04470</name>
</gene>
<dbReference type="InterPro" id="IPR052181">
    <property type="entry name" value="5hmC_binding"/>
</dbReference>
<protein>
    <submittedName>
        <fullName evidence="3">RNA binding domain containing protein</fullName>
    </submittedName>
</protein>
<evidence type="ECO:0000313" key="3">
    <source>
        <dbReference type="EMBL" id="BCX46539.1"/>
    </source>
</evidence>
<dbReference type="PANTHER" id="PTHR14087">
    <property type="entry name" value="THYMOCYTE NUCLEAR PROTEIN 1"/>
    <property type="match status" value="1"/>
</dbReference>
<organism evidence="3 4">
    <name type="scientific">Haloferula helveola</name>
    <dbReference type="NCBI Taxonomy" id="490095"/>
    <lineage>
        <taxon>Bacteria</taxon>
        <taxon>Pseudomonadati</taxon>
        <taxon>Verrucomicrobiota</taxon>
        <taxon>Verrucomicrobiia</taxon>
        <taxon>Verrucomicrobiales</taxon>
        <taxon>Verrucomicrobiaceae</taxon>
        <taxon>Haloferula</taxon>
    </lineage>
</organism>
<dbReference type="Gene3D" id="3.10.590.10">
    <property type="entry name" value="ph1033 like domains"/>
    <property type="match status" value="1"/>
</dbReference>
<feature type="domain" description="EVE" evidence="2">
    <location>
        <begin position="2"/>
        <end position="149"/>
    </location>
</feature>
<evidence type="ECO:0000259" key="2">
    <source>
        <dbReference type="Pfam" id="PF01878"/>
    </source>
</evidence>
<dbReference type="CDD" id="cd21133">
    <property type="entry name" value="EVE"/>
    <property type="match status" value="1"/>
</dbReference>
<dbReference type="InterPro" id="IPR002740">
    <property type="entry name" value="EVE_domain"/>
</dbReference>
<dbReference type="PANTHER" id="PTHR14087:SF7">
    <property type="entry name" value="THYMOCYTE NUCLEAR PROTEIN 1"/>
    <property type="match status" value="1"/>
</dbReference>
<dbReference type="Proteomes" id="UP001374893">
    <property type="component" value="Chromosome"/>
</dbReference>